<protein>
    <submittedName>
        <fullName evidence="2">Uncharacterized protein</fullName>
    </submittedName>
</protein>
<reference evidence="2" key="1">
    <citation type="submission" date="2014-09" db="EMBL/GenBank/DDBJ databases">
        <authorList>
            <person name="Magalhaes I.L.F."/>
            <person name="Oliveira U."/>
            <person name="Santos F.R."/>
            <person name="Vidigal T.H.D.A."/>
            <person name="Brescovit A.D."/>
            <person name="Santos A.J."/>
        </authorList>
    </citation>
    <scope>NUCLEOTIDE SEQUENCE</scope>
    <source>
        <tissue evidence="2">Shoot tissue taken approximately 20 cm above the soil surface</tissue>
    </source>
</reference>
<keyword evidence="1" id="KW-0732">Signal</keyword>
<dbReference type="AlphaFoldDB" id="A0A0A9GGX5"/>
<feature type="chain" id="PRO_5002047777" evidence="1">
    <location>
        <begin position="17"/>
        <end position="52"/>
    </location>
</feature>
<accession>A0A0A9GGX5</accession>
<evidence type="ECO:0000313" key="2">
    <source>
        <dbReference type="EMBL" id="JAE22659.1"/>
    </source>
</evidence>
<organism evidence="2">
    <name type="scientific">Arundo donax</name>
    <name type="common">Giant reed</name>
    <name type="synonym">Donax arundinaceus</name>
    <dbReference type="NCBI Taxonomy" id="35708"/>
    <lineage>
        <taxon>Eukaryota</taxon>
        <taxon>Viridiplantae</taxon>
        <taxon>Streptophyta</taxon>
        <taxon>Embryophyta</taxon>
        <taxon>Tracheophyta</taxon>
        <taxon>Spermatophyta</taxon>
        <taxon>Magnoliopsida</taxon>
        <taxon>Liliopsida</taxon>
        <taxon>Poales</taxon>
        <taxon>Poaceae</taxon>
        <taxon>PACMAD clade</taxon>
        <taxon>Arundinoideae</taxon>
        <taxon>Arundineae</taxon>
        <taxon>Arundo</taxon>
    </lineage>
</organism>
<dbReference type="EMBL" id="GBRH01175237">
    <property type="protein sequence ID" value="JAE22659.1"/>
    <property type="molecule type" value="Transcribed_RNA"/>
</dbReference>
<sequence>MAIACLLLAVSDLEDAGQVCRTLPWLLAATTVQDMAATVTLATGDVGCWPNS</sequence>
<name>A0A0A9GGX5_ARUDO</name>
<reference evidence="2" key="2">
    <citation type="journal article" date="2015" name="Data Brief">
        <title>Shoot transcriptome of the giant reed, Arundo donax.</title>
        <authorList>
            <person name="Barrero R.A."/>
            <person name="Guerrero F.D."/>
            <person name="Moolhuijzen P."/>
            <person name="Goolsby J.A."/>
            <person name="Tidwell J."/>
            <person name="Bellgard S.E."/>
            <person name="Bellgard M.I."/>
        </authorList>
    </citation>
    <scope>NUCLEOTIDE SEQUENCE</scope>
    <source>
        <tissue evidence="2">Shoot tissue taken approximately 20 cm above the soil surface</tissue>
    </source>
</reference>
<evidence type="ECO:0000256" key="1">
    <source>
        <dbReference type="SAM" id="SignalP"/>
    </source>
</evidence>
<proteinExistence type="predicted"/>
<feature type="signal peptide" evidence="1">
    <location>
        <begin position="1"/>
        <end position="16"/>
    </location>
</feature>